<proteinExistence type="inferred from homology"/>
<dbReference type="InterPro" id="IPR000873">
    <property type="entry name" value="AMP-dep_synth/lig_dom"/>
</dbReference>
<keyword evidence="2 5" id="KW-0436">Ligase</keyword>
<evidence type="ECO:0000313" key="5">
    <source>
        <dbReference type="EMBL" id="ROO87286.1"/>
    </source>
</evidence>
<comment type="caution">
    <text evidence="5">The sequence shown here is derived from an EMBL/GenBank/DDBJ whole genome shotgun (WGS) entry which is preliminary data.</text>
</comment>
<evidence type="ECO:0000256" key="1">
    <source>
        <dbReference type="ARBA" id="ARBA00006432"/>
    </source>
</evidence>
<dbReference type="Pfam" id="PF00501">
    <property type="entry name" value="AMP-binding"/>
    <property type="match status" value="1"/>
</dbReference>
<dbReference type="PROSITE" id="PS00455">
    <property type="entry name" value="AMP_BINDING"/>
    <property type="match status" value="1"/>
</dbReference>
<comment type="similarity">
    <text evidence="1">Belongs to the ATP-dependent AMP-binding enzyme family.</text>
</comment>
<dbReference type="PANTHER" id="PTHR43201">
    <property type="entry name" value="ACYL-COA SYNTHETASE"/>
    <property type="match status" value="1"/>
</dbReference>
<dbReference type="Gene3D" id="3.30.300.30">
    <property type="match status" value="1"/>
</dbReference>
<accession>A0A3N1D192</accession>
<dbReference type="GO" id="GO:0006631">
    <property type="term" value="P:fatty acid metabolic process"/>
    <property type="evidence" value="ECO:0007669"/>
    <property type="project" value="TreeGrafter"/>
</dbReference>
<dbReference type="EMBL" id="RJKE01000001">
    <property type="protein sequence ID" value="ROO87286.1"/>
    <property type="molecule type" value="Genomic_DNA"/>
</dbReference>
<evidence type="ECO:0000259" key="4">
    <source>
        <dbReference type="Pfam" id="PF13193"/>
    </source>
</evidence>
<dbReference type="Gene3D" id="3.40.50.12780">
    <property type="entry name" value="N-terminal domain of ligase-like"/>
    <property type="match status" value="1"/>
</dbReference>
<evidence type="ECO:0000259" key="3">
    <source>
        <dbReference type="Pfam" id="PF00501"/>
    </source>
</evidence>
<dbReference type="Proteomes" id="UP000272400">
    <property type="component" value="Unassembled WGS sequence"/>
</dbReference>
<reference evidence="5 6" key="1">
    <citation type="submission" date="2018-11" db="EMBL/GenBank/DDBJ databases">
        <title>Sequencing the genomes of 1000 actinobacteria strains.</title>
        <authorList>
            <person name="Klenk H.-P."/>
        </authorList>
    </citation>
    <scope>NUCLEOTIDE SEQUENCE [LARGE SCALE GENOMIC DNA]</scope>
    <source>
        <strain evidence="5 6">DSM 44254</strain>
    </source>
</reference>
<dbReference type="GO" id="GO:0031956">
    <property type="term" value="F:medium-chain fatty acid-CoA ligase activity"/>
    <property type="evidence" value="ECO:0007669"/>
    <property type="project" value="TreeGrafter"/>
</dbReference>
<dbReference type="InterPro" id="IPR025110">
    <property type="entry name" value="AMP-bd_C"/>
</dbReference>
<evidence type="ECO:0000256" key="2">
    <source>
        <dbReference type="ARBA" id="ARBA00022598"/>
    </source>
</evidence>
<dbReference type="Pfam" id="PF13193">
    <property type="entry name" value="AMP-binding_C"/>
    <property type="match status" value="1"/>
</dbReference>
<dbReference type="InterPro" id="IPR020845">
    <property type="entry name" value="AMP-binding_CS"/>
</dbReference>
<dbReference type="InterPro" id="IPR042099">
    <property type="entry name" value="ANL_N_sf"/>
</dbReference>
<feature type="domain" description="AMP-dependent synthetase/ligase" evidence="3">
    <location>
        <begin position="50"/>
        <end position="426"/>
    </location>
</feature>
<dbReference type="RefSeq" id="WP_123666585.1">
    <property type="nucleotide sequence ID" value="NZ_RJKE01000001.1"/>
</dbReference>
<feature type="domain" description="AMP-binding enzyme C-terminal" evidence="4">
    <location>
        <begin position="476"/>
        <end position="552"/>
    </location>
</feature>
<sequence length="567" mass="59457">MPQPVVTLHQDVVAELTGPGGDFELEQVTVGGLEFRAFKRAPANLGDFFAEAGSAFGERVLLVQEGREHTIGELLGAARRLAASLRDEFAVAAGDRVGIVMRNRPEYLVSLFAVARAGAVAVLFNSRGSAAELRAATDDVPCSVVIADEPRAGRLAEGGCAVPVVVVRESGGPGGPLDYAALAGTDRREAEPVPVDRDAPAWILFTSGTSGRAKGAVLTQRNVGNMIANMRFLKESGIELNSRLHGVPADVLRKHLPPPVSLLVYPLFHVSGLSVLMTALLNGGRTVGLRRWDPVEAGRLMIAHRVTLLSAPPLALHDLLSLPDAAEVLGGLVQIGAGGQATPPGLARRMSESAPDAAQGGGWGMTETVATVCSIAGPLVQARPGAAGRVIPIMDVRAVNEEGLVLSSGGTGELEVRGVLVMSGYWGLPEATKAAFDGEWYRTGDLGHVDAEGFVHVIDRITDMVISGGENIYCAEVEKVLSLVDDFVEVAVFGVPDLRLGERTIAAIRPRAGAPTSQEEVKALVGEALADYKVPSEVVFLAEPFPRTATGKVLKAELRAAFLTGAT</sequence>
<dbReference type="SUPFAM" id="SSF56801">
    <property type="entry name" value="Acetyl-CoA synthetase-like"/>
    <property type="match status" value="1"/>
</dbReference>
<protein>
    <submittedName>
        <fullName evidence="5">Acyl-CoA synthetase (AMP-forming)/AMP-acid ligase II</fullName>
    </submittedName>
</protein>
<keyword evidence="6" id="KW-1185">Reference proteome</keyword>
<dbReference type="PANTHER" id="PTHR43201:SF5">
    <property type="entry name" value="MEDIUM-CHAIN ACYL-COA LIGASE ACSF2, MITOCHONDRIAL"/>
    <property type="match status" value="1"/>
</dbReference>
<dbReference type="OrthoDB" id="4363623at2"/>
<evidence type="ECO:0000313" key="6">
    <source>
        <dbReference type="Proteomes" id="UP000272400"/>
    </source>
</evidence>
<name>A0A3N1D192_9ACTN</name>
<organism evidence="5 6">
    <name type="scientific">Actinocorallia herbida</name>
    <dbReference type="NCBI Taxonomy" id="58109"/>
    <lineage>
        <taxon>Bacteria</taxon>
        <taxon>Bacillati</taxon>
        <taxon>Actinomycetota</taxon>
        <taxon>Actinomycetes</taxon>
        <taxon>Streptosporangiales</taxon>
        <taxon>Thermomonosporaceae</taxon>
        <taxon>Actinocorallia</taxon>
    </lineage>
</organism>
<gene>
    <name evidence="5" type="ORF">EDD29_4881</name>
</gene>
<dbReference type="InterPro" id="IPR045851">
    <property type="entry name" value="AMP-bd_C_sf"/>
</dbReference>
<dbReference type="AlphaFoldDB" id="A0A3N1D192"/>